<feature type="compositionally biased region" description="Basic and acidic residues" evidence="3">
    <location>
        <begin position="1"/>
        <end position="13"/>
    </location>
</feature>
<dbReference type="AlphaFoldDB" id="A0A7C3LT18"/>
<reference evidence="4" key="1">
    <citation type="journal article" date="2020" name="mSystems">
        <title>Genome- and Community-Level Interaction Insights into Carbon Utilization and Element Cycling Functions of Hydrothermarchaeota in Hydrothermal Sediment.</title>
        <authorList>
            <person name="Zhou Z."/>
            <person name="Liu Y."/>
            <person name="Xu W."/>
            <person name="Pan J."/>
            <person name="Luo Z.H."/>
            <person name="Li M."/>
        </authorList>
    </citation>
    <scope>NUCLEOTIDE SEQUENCE [LARGE SCALE GENOMIC DNA]</scope>
    <source>
        <strain evidence="4">SpSt-902</strain>
    </source>
</reference>
<dbReference type="PANTHER" id="PTHR43639">
    <property type="entry name" value="OXIDOREDUCTASE, SHORT-CHAIN DEHYDROGENASE/REDUCTASE FAMILY (AFU_ORTHOLOGUE AFUA_5G02870)"/>
    <property type="match status" value="1"/>
</dbReference>
<dbReference type="GO" id="GO:0016491">
    <property type="term" value="F:oxidoreductase activity"/>
    <property type="evidence" value="ECO:0007669"/>
    <property type="project" value="UniProtKB-KW"/>
</dbReference>
<dbReference type="Pfam" id="PF00106">
    <property type="entry name" value="adh_short"/>
    <property type="match status" value="1"/>
</dbReference>
<dbReference type="CDD" id="cd05233">
    <property type="entry name" value="SDR_c"/>
    <property type="match status" value="1"/>
</dbReference>
<sequence length="269" mass="29298">MHRLQDRAGKSREAGPVNEKVMNRGSAGAYILVTGAGGGLGRALVTALADIPVPVAAFSRTPAPPHYPGHSSDVVSLLWHATGDLGDFSLMDRNLSVLLETWGPPQIVVHNASVLHHRNSLWTEEEASVRDTFRINLETPLFWVSRLVPSMIRAGGGGHVFLSSSVGREPRKNWGSYAISKAGIETLSSNLALELPSPLFSLTFNPGPVMTRMREKAYPGKDPARPRSPGEAARIFARFLLHLREEGVGRKYNGRMMDLDTLVREGGYA</sequence>
<feature type="region of interest" description="Disordered" evidence="3">
    <location>
        <begin position="1"/>
        <end position="20"/>
    </location>
</feature>
<dbReference type="SUPFAM" id="SSF51735">
    <property type="entry name" value="NAD(P)-binding Rossmann-fold domains"/>
    <property type="match status" value="1"/>
</dbReference>
<dbReference type="InterPro" id="IPR020904">
    <property type="entry name" value="Sc_DH/Rdtase_CS"/>
</dbReference>
<accession>A0A7C3LT18</accession>
<evidence type="ECO:0000256" key="3">
    <source>
        <dbReference type="SAM" id="MobiDB-lite"/>
    </source>
</evidence>
<dbReference type="InterPro" id="IPR002347">
    <property type="entry name" value="SDR_fam"/>
</dbReference>
<dbReference type="Gene3D" id="3.40.50.720">
    <property type="entry name" value="NAD(P)-binding Rossmann-like Domain"/>
    <property type="match status" value="1"/>
</dbReference>
<evidence type="ECO:0000256" key="2">
    <source>
        <dbReference type="ARBA" id="ARBA00023002"/>
    </source>
</evidence>
<dbReference type="EMBL" id="DTMM01000082">
    <property type="protein sequence ID" value="HFT93119.1"/>
    <property type="molecule type" value="Genomic_DNA"/>
</dbReference>
<dbReference type="InterPro" id="IPR036291">
    <property type="entry name" value="NAD(P)-bd_dom_sf"/>
</dbReference>
<proteinExistence type="inferred from homology"/>
<keyword evidence="2" id="KW-0560">Oxidoreductase</keyword>
<evidence type="ECO:0000313" key="4">
    <source>
        <dbReference type="EMBL" id="HFT93119.1"/>
    </source>
</evidence>
<comment type="caution">
    <text evidence="4">The sequence shown here is derived from an EMBL/GenBank/DDBJ whole genome shotgun (WGS) entry which is preliminary data.</text>
</comment>
<protein>
    <submittedName>
        <fullName evidence="4">SDR family NAD(P)-dependent oxidoreductase</fullName>
    </submittedName>
</protein>
<name>A0A7C3LT18_9BACT</name>
<dbReference type="PROSITE" id="PS00061">
    <property type="entry name" value="ADH_SHORT"/>
    <property type="match status" value="1"/>
</dbReference>
<dbReference type="PANTHER" id="PTHR43639:SF1">
    <property type="entry name" value="SHORT-CHAIN DEHYDROGENASE_REDUCTASE FAMILY PROTEIN"/>
    <property type="match status" value="1"/>
</dbReference>
<comment type="similarity">
    <text evidence="1">Belongs to the short-chain dehydrogenases/reductases (SDR) family.</text>
</comment>
<dbReference type="PRINTS" id="PR00081">
    <property type="entry name" value="GDHRDH"/>
</dbReference>
<organism evidence="4">
    <name type="scientific">Leptospirillum ferriphilum</name>
    <dbReference type="NCBI Taxonomy" id="178606"/>
    <lineage>
        <taxon>Bacteria</taxon>
        <taxon>Pseudomonadati</taxon>
        <taxon>Nitrospirota</taxon>
        <taxon>Nitrospiria</taxon>
        <taxon>Nitrospirales</taxon>
        <taxon>Nitrospiraceae</taxon>
        <taxon>Leptospirillum</taxon>
    </lineage>
</organism>
<gene>
    <name evidence="4" type="ORF">ENX03_04080</name>
</gene>
<evidence type="ECO:0000256" key="1">
    <source>
        <dbReference type="ARBA" id="ARBA00006484"/>
    </source>
</evidence>